<reference evidence="7" key="1">
    <citation type="journal article" date="2019" name="Int. J. Syst. Evol. Microbiol.">
        <title>The Global Catalogue of Microorganisms (GCM) 10K type strain sequencing project: providing services to taxonomists for standard genome sequencing and annotation.</title>
        <authorList>
            <consortium name="The Broad Institute Genomics Platform"/>
            <consortium name="The Broad Institute Genome Sequencing Center for Infectious Disease"/>
            <person name="Wu L."/>
            <person name="Ma J."/>
        </authorList>
    </citation>
    <scope>NUCLEOTIDE SEQUENCE [LARGE SCALE GENOMIC DNA]</scope>
    <source>
        <strain evidence="7">CCM 7403</strain>
    </source>
</reference>
<comment type="similarity">
    <text evidence="2">Belongs to the glycosyltransferase 2 family.</text>
</comment>
<dbReference type="InterPro" id="IPR001173">
    <property type="entry name" value="Glyco_trans_2-like"/>
</dbReference>
<comment type="caution">
    <text evidence="6">The sequence shown here is derived from an EMBL/GenBank/DDBJ whole genome shotgun (WGS) entry which is preliminary data.</text>
</comment>
<dbReference type="Gene3D" id="3.90.550.10">
    <property type="entry name" value="Spore Coat Polysaccharide Biosynthesis Protein SpsA, Chain A"/>
    <property type="match status" value="1"/>
</dbReference>
<evidence type="ECO:0000256" key="4">
    <source>
        <dbReference type="ARBA" id="ARBA00022679"/>
    </source>
</evidence>
<accession>A0ABQ1PXW1</accession>
<keyword evidence="4" id="KW-0808">Transferase</keyword>
<dbReference type="PANTHER" id="PTHR43179:SF12">
    <property type="entry name" value="GALACTOFURANOSYLTRANSFERASE GLFT2"/>
    <property type="match status" value="1"/>
</dbReference>
<evidence type="ECO:0000256" key="1">
    <source>
        <dbReference type="ARBA" id="ARBA00004776"/>
    </source>
</evidence>
<evidence type="ECO:0000313" key="6">
    <source>
        <dbReference type="EMBL" id="GGD06432.1"/>
    </source>
</evidence>
<dbReference type="InterPro" id="IPR029044">
    <property type="entry name" value="Nucleotide-diphossugar_trans"/>
</dbReference>
<organism evidence="6 7">
    <name type="scientific">Nocardioides daphniae</name>
    <dbReference type="NCBI Taxonomy" id="402297"/>
    <lineage>
        <taxon>Bacteria</taxon>
        <taxon>Bacillati</taxon>
        <taxon>Actinomycetota</taxon>
        <taxon>Actinomycetes</taxon>
        <taxon>Propionibacteriales</taxon>
        <taxon>Nocardioidaceae</taxon>
        <taxon>Nocardioides</taxon>
    </lineage>
</organism>
<keyword evidence="3" id="KW-0328">Glycosyltransferase</keyword>
<dbReference type="NCBIfam" id="TIGR03965">
    <property type="entry name" value="mycofact_glyco"/>
    <property type="match status" value="1"/>
</dbReference>
<name>A0ABQ1PXW1_9ACTN</name>
<dbReference type="Pfam" id="PF00535">
    <property type="entry name" value="Glycos_transf_2"/>
    <property type="match status" value="1"/>
</dbReference>
<sequence length="462" mass="48508">MPSGFTVELDPSVRQLDEGRLLVGGSPLTAMRLSPTAHAMLRGRRLTVSDDGSARVADRLLAGNLAQPVAGPVADPVELTVVVPVLDRAEQLDRCLAALHPLPLVVVDDASHDPAAVAAVARRHGARLVALTTNLGPAGARNVGLAHVDTEAVAFVDSDVEATAHDLLTLARHLADPAVALVGPKVAGHARSGRPRWFERYDAAASSLSLGPRPYAVRPGAGVAWLPSACLVARTASLRDGFDASMRVGEDVDLVWRLVESGHRVRYEPAVAVRHDVRTSVRGWLGRKVLYGSGGASLAERHGGHVAPAVLSPGLAVAGAAVLLRRRWSAPVAAAALVHAGVTVAKVLPGDVRRRDRAGVGAVLAARGLGWAVRQESALLLRHWWPLTALALPVPAVRRAVATALVVDTLVALGETLDDDLDLPALVVGRRLDDGAYGLGLWLGALRARSTAALRPRRPGRR</sequence>
<dbReference type="Proteomes" id="UP000630594">
    <property type="component" value="Unassembled WGS sequence"/>
</dbReference>
<evidence type="ECO:0000313" key="7">
    <source>
        <dbReference type="Proteomes" id="UP000630594"/>
    </source>
</evidence>
<gene>
    <name evidence="6" type="ORF">GCM10007231_01410</name>
</gene>
<evidence type="ECO:0000256" key="3">
    <source>
        <dbReference type="ARBA" id="ARBA00022676"/>
    </source>
</evidence>
<dbReference type="SUPFAM" id="SSF53448">
    <property type="entry name" value="Nucleotide-diphospho-sugar transferases"/>
    <property type="match status" value="1"/>
</dbReference>
<dbReference type="PANTHER" id="PTHR43179">
    <property type="entry name" value="RHAMNOSYLTRANSFERASE WBBL"/>
    <property type="match status" value="1"/>
</dbReference>
<dbReference type="InterPro" id="IPR023981">
    <property type="entry name" value="MftF"/>
</dbReference>
<proteinExistence type="inferred from homology"/>
<dbReference type="EMBL" id="BMCK01000001">
    <property type="protein sequence ID" value="GGD06432.1"/>
    <property type="molecule type" value="Genomic_DNA"/>
</dbReference>
<protein>
    <submittedName>
        <fullName evidence="6">Mycofactocin system glycosyltransferase</fullName>
    </submittedName>
</protein>
<comment type="pathway">
    <text evidence="1">Cell wall biogenesis; cell wall polysaccharide biosynthesis.</text>
</comment>
<evidence type="ECO:0000256" key="2">
    <source>
        <dbReference type="ARBA" id="ARBA00006739"/>
    </source>
</evidence>
<evidence type="ECO:0000259" key="5">
    <source>
        <dbReference type="Pfam" id="PF00535"/>
    </source>
</evidence>
<feature type="domain" description="Glycosyltransferase 2-like" evidence="5">
    <location>
        <begin position="80"/>
        <end position="197"/>
    </location>
</feature>
<keyword evidence="7" id="KW-1185">Reference proteome</keyword>